<name>A0A6M3J0V9_9ZZZZ</name>
<dbReference type="Gene3D" id="3.40.50.300">
    <property type="entry name" value="P-loop containing nucleotide triphosphate hydrolases"/>
    <property type="match status" value="1"/>
</dbReference>
<keyword evidence="1" id="KW-0808">Transferase</keyword>
<reference evidence="1" key="1">
    <citation type="submission" date="2020-03" db="EMBL/GenBank/DDBJ databases">
        <title>The deep terrestrial virosphere.</title>
        <authorList>
            <person name="Holmfeldt K."/>
            <person name="Nilsson E."/>
            <person name="Simone D."/>
            <person name="Lopez-Fernandez M."/>
            <person name="Wu X."/>
            <person name="de Brujin I."/>
            <person name="Lundin D."/>
            <person name="Andersson A."/>
            <person name="Bertilsson S."/>
            <person name="Dopson M."/>
        </authorList>
    </citation>
    <scope>NUCLEOTIDE SEQUENCE</scope>
    <source>
        <strain evidence="1">MM415B00727</strain>
    </source>
</reference>
<dbReference type="GO" id="GO:0016740">
    <property type="term" value="F:transferase activity"/>
    <property type="evidence" value="ECO:0007669"/>
    <property type="project" value="UniProtKB-KW"/>
</dbReference>
<accession>A0A6M3J0V9</accession>
<dbReference type="AlphaFoldDB" id="A0A6M3J0V9"/>
<protein>
    <submittedName>
        <fullName evidence="1">Putative sulfotransferase</fullName>
    </submittedName>
</protein>
<proteinExistence type="predicted"/>
<sequence>MKHRLQHWASYVGGWQRFGAPYAAARTDRTTCVLVNGVPKSGTGLLRQLIEHAGRWVDVGVCINASNTVEHGVVHLGRAHWSLGRAHWSLGRVLDGQYAVGHVPYSWAAARRLESPAAERHYRHVLIYRDPRDALISWMRWQPDLMEDYKDPVQRLTEAILRRRTYPTARYAQWLTRPGVLGLRFANLYGELCAGAIGPSLQSLYRFLELDVPDGGPLAEAVLGAGPTATPIAAKVGQWRRVMTTYHIALLRGSPEFTAGMRAFGYTWEDS</sequence>
<dbReference type="SUPFAM" id="SSF52540">
    <property type="entry name" value="P-loop containing nucleoside triphosphate hydrolases"/>
    <property type="match status" value="1"/>
</dbReference>
<dbReference type="EMBL" id="MT141481">
    <property type="protein sequence ID" value="QJA62791.1"/>
    <property type="molecule type" value="Genomic_DNA"/>
</dbReference>
<gene>
    <name evidence="1" type="ORF">MM415B00727_0019</name>
</gene>
<dbReference type="InterPro" id="IPR027417">
    <property type="entry name" value="P-loop_NTPase"/>
</dbReference>
<evidence type="ECO:0000313" key="1">
    <source>
        <dbReference type="EMBL" id="QJA62791.1"/>
    </source>
</evidence>
<organism evidence="1">
    <name type="scientific">viral metagenome</name>
    <dbReference type="NCBI Taxonomy" id="1070528"/>
    <lineage>
        <taxon>unclassified sequences</taxon>
        <taxon>metagenomes</taxon>
        <taxon>organismal metagenomes</taxon>
    </lineage>
</organism>